<evidence type="ECO:0000313" key="1">
    <source>
        <dbReference type="EMBL" id="PIP51925.1"/>
    </source>
</evidence>
<dbReference type="Pfam" id="PF04350">
    <property type="entry name" value="PilO"/>
    <property type="match status" value="1"/>
</dbReference>
<dbReference type="Gene3D" id="3.30.70.60">
    <property type="match status" value="1"/>
</dbReference>
<dbReference type="InterPro" id="IPR007445">
    <property type="entry name" value="PilO"/>
</dbReference>
<dbReference type="Proteomes" id="UP000231081">
    <property type="component" value="Unassembled WGS sequence"/>
</dbReference>
<reference evidence="1 2" key="1">
    <citation type="submission" date="2017-09" db="EMBL/GenBank/DDBJ databases">
        <title>Depth-based differentiation of microbial function through sediment-hosted aquifers and enrichment of novel symbionts in the deep terrestrial subsurface.</title>
        <authorList>
            <person name="Probst A.J."/>
            <person name="Ladd B."/>
            <person name="Jarett J.K."/>
            <person name="Geller-Mcgrath D.E."/>
            <person name="Sieber C.M."/>
            <person name="Emerson J.B."/>
            <person name="Anantharaman K."/>
            <person name="Thomas B.C."/>
            <person name="Malmstrom R."/>
            <person name="Stieglmeier M."/>
            <person name="Klingl A."/>
            <person name="Woyke T."/>
            <person name="Ryan C.M."/>
            <person name="Banfield J.F."/>
        </authorList>
    </citation>
    <scope>NUCLEOTIDE SEQUENCE [LARGE SCALE GENOMIC DNA]</scope>
    <source>
        <strain evidence="1">CG23_combo_of_CG06-09_8_20_14_all_47_9</strain>
    </source>
</reference>
<gene>
    <name evidence="1" type="ORF">COX09_04420</name>
</gene>
<accession>A0A2H0B2N3</accession>
<protein>
    <submittedName>
        <fullName evidence="1">Uncharacterized protein</fullName>
    </submittedName>
</protein>
<dbReference type="EMBL" id="PCSQ01000113">
    <property type="protein sequence ID" value="PIP51925.1"/>
    <property type="molecule type" value="Genomic_DNA"/>
</dbReference>
<proteinExistence type="predicted"/>
<evidence type="ECO:0000313" key="2">
    <source>
        <dbReference type="Proteomes" id="UP000231081"/>
    </source>
</evidence>
<name>A0A2H0B2N3_9BACT</name>
<dbReference type="InterPro" id="IPR014717">
    <property type="entry name" value="Transl_elong_EF1B/ribsomal_bS6"/>
</dbReference>
<dbReference type="GO" id="GO:0043107">
    <property type="term" value="P:type IV pilus-dependent motility"/>
    <property type="evidence" value="ECO:0007669"/>
    <property type="project" value="InterPro"/>
</dbReference>
<sequence>MPTFKTIASLRREIDDTKTVEAKLRQKIQALDQAEILFGQVSPGLNSLNLVLPPGPEFERLAWQFYWLAGQNQLTIVNGTLNEFKADFVPVDLTLTGSYPNIKKFVDGINRLDRLIGIDELTISAKAVRSADGTLSANFKLKAFYLKSL</sequence>
<organism evidence="1 2">
    <name type="scientific">Candidatus Beckwithbacteria bacterium CG23_combo_of_CG06-09_8_20_14_all_47_9</name>
    <dbReference type="NCBI Taxonomy" id="1974498"/>
    <lineage>
        <taxon>Bacteria</taxon>
        <taxon>Candidatus Beckwithiibacteriota</taxon>
    </lineage>
</organism>
<dbReference type="AlphaFoldDB" id="A0A2H0B2N3"/>
<dbReference type="GO" id="GO:0043683">
    <property type="term" value="P:type IV pilus assembly"/>
    <property type="evidence" value="ECO:0007669"/>
    <property type="project" value="InterPro"/>
</dbReference>
<comment type="caution">
    <text evidence="1">The sequence shown here is derived from an EMBL/GenBank/DDBJ whole genome shotgun (WGS) entry which is preliminary data.</text>
</comment>